<accession>A0A848GBP7</accession>
<dbReference type="InterPro" id="IPR047040">
    <property type="entry name" value="FlhF__GTPase_dom"/>
</dbReference>
<keyword evidence="18" id="KW-1185">Reference proteome</keyword>
<feature type="region of interest" description="Disordered" evidence="14">
    <location>
        <begin position="103"/>
        <end position="150"/>
    </location>
</feature>
<evidence type="ECO:0000256" key="4">
    <source>
        <dbReference type="ARBA" id="ARBA00022448"/>
    </source>
</evidence>
<dbReference type="GO" id="GO:0044781">
    <property type="term" value="P:bacterial-type flagellum organization"/>
    <property type="evidence" value="ECO:0007669"/>
    <property type="project" value="UniProtKB-UniRule"/>
</dbReference>
<evidence type="ECO:0000256" key="2">
    <source>
        <dbReference type="ARBA" id="ARBA00008531"/>
    </source>
</evidence>
<evidence type="ECO:0000256" key="1">
    <source>
        <dbReference type="ARBA" id="ARBA00004413"/>
    </source>
</evidence>
<dbReference type="PANTHER" id="PTHR43134">
    <property type="entry name" value="SIGNAL RECOGNITION PARTICLE RECEPTOR SUBUNIT ALPHA"/>
    <property type="match status" value="1"/>
</dbReference>
<keyword evidence="17" id="KW-0969">Cilium</keyword>
<evidence type="ECO:0000256" key="3">
    <source>
        <dbReference type="ARBA" id="ARBA00014919"/>
    </source>
</evidence>
<dbReference type="GO" id="GO:0005047">
    <property type="term" value="F:signal recognition particle binding"/>
    <property type="evidence" value="ECO:0007669"/>
    <property type="project" value="TreeGrafter"/>
</dbReference>
<evidence type="ECO:0000256" key="11">
    <source>
        <dbReference type="ARBA" id="ARBA00023225"/>
    </source>
</evidence>
<dbReference type="InterPro" id="IPR003593">
    <property type="entry name" value="AAA+_ATPase"/>
</dbReference>
<dbReference type="SUPFAM" id="SSF52540">
    <property type="entry name" value="P-loop containing nucleoside triphosphate hydrolases"/>
    <property type="match status" value="1"/>
</dbReference>
<dbReference type="Proteomes" id="UP000580043">
    <property type="component" value="Unassembled WGS sequence"/>
</dbReference>
<keyword evidence="5" id="KW-1003">Cell membrane</keyword>
<evidence type="ECO:0000256" key="13">
    <source>
        <dbReference type="NCBIfam" id="TIGR03499"/>
    </source>
</evidence>
<dbReference type="Gene3D" id="3.40.50.300">
    <property type="entry name" value="P-loop containing nucleotide triphosphate hydrolases"/>
    <property type="match status" value="1"/>
</dbReference>
<keyword evidence="17" id="KW-0966">Cell projection</keyword>
<evidence type="ECO:0000256" key="14">
    <source>
        <dbReference type="SAM" id="MobiDB-lite"/>
    </source>
</evidence>
<feature type="region of interest" description="Disordered" evidence="14">
    <location>
        <begin position="164"/>
        <end position="201"/>
    </location>
</feature>
<keyword evidence="9" id="KW-0342">GTP-binding</keyword>
<evidence type="ECO:0000259" key="15">
    <source>
        <dbReference type="SMART" id="SM00382"/>
    </source>
</evidence>
<dbReference type="Gene3D" id="1.20.120.1380">
    <property type="entry name" value="Flagellar FlhF biosynthesis protein, N domain"/>
    <property type="match status" value="1"/>
</dbReference>
<comment type="function">
    <text evidence="12">Necessary for flagellar biosynthesis. May be involved in translocation of the flagellum.</text>
</comment>
<dbReference type="NCBIfam" id="TIGR03499">
    <property type="entry name" value="FlhF"/>
    <property type="match status" value="1"/>
</dbReference>
<dbReference type="AlphaFoldDB" id="A0A848GBP7"/>
<dbReference type="InterPro" id="IPR000897">
    <property type="entry name" value="SRP54_GTPase_dom"/>
</dbReference>
<keyword evidence="17" id="KW-0282">Flagellum</keyword>
<dbReference type="SMART" id="SM00962">
    <property type="entry name" value="SRP54"/>
    <property type="match status" value="1"/>
</dbReference>
<proteinExistence type="inferred from homology"/>
<evidence type="ECO:0000256" key="6">
    <source>
        <dbReference type="ARBA" id="ARBA00022741"/>
    </source>
</evidence>
<dbReference type="GO" id="GO:0005525">
    <property type="term" value="F:GTP binding"/>
    <property type="evidence" value="ECO:0007669"/>
    <property type="project" value="UniProtKB-UniRule"/>
</dbReference>
<dbReference type="GO" id="GO:0003924">
    <property type="term" value="F:GTPase activity"/>
    <property type="evidence" value="ECO:0007669"/>
    <property type="project" value="UniProtKB-UniRule"/>
</dbReference>
<dbReference type="SMART" id="SM00382">
    <property type="entry name" value="AAA"/>
    <property type="match status" value="1"/>
</dbReference>
<keyword evidence="4" id="KW-0813">Transport</keyword>
<evidence type="ECO:0000256" key="12">
    <source>
        <dbReference type="ARBA" id="ARBA00025337"/>
    </source>
</evidence>
<dbReference type="CDD" id="cd17873">
    <property type="entry name" value="FlhF"/>
    <property type="match status" value="1"/>
</dbReference>
<feature type="compositionally biased region" description="Low complexity" evidence="14">
    <location>
        <begin position="168"/>
        <end position="184"/>
    </location>
</feature>
<dbReference type="PANTHER" id="PTHR43134:SF3">
    <property type="entry name" value="FLAGELLAR BIOSYNTHESIS PROTEIN FLHF"/>
    <property type="match status" value="1"/>
</dbReference>
<protein>
    <recommendedName>
        <fullName evidence="3 13">Flagellar biosynthesis protein FlhF</fullName>
    </recommendedName>
</protein>
<organism evidence="17 18">
    <name type="scientific">Zoogloea dura</name>
    <dbReference type="NCBI Taxonomy" id="2728840"/>
    <lineage>
        <taxon>Bacteria</taxon>
        <taxon>Pseudomonadati</taxon>
        <taxon>Pseudomonadota</taxon>
        <taxon>Betaproteobacteria</taxon>
        <taxon>Rhodocyclales</taxon>
        <taxon>Zoogloeaceae</taxon>
        <taxon>Zoogloea</taxon>
    </lineage>
</organism>
<dbReference type="GO" id="GO:0006614">
    <property type="term" value="P:SRP-dependent cotranslational protein targeting to membrane"/>
    <property type="evidence" value="ECO:0007669"/>
    <property type="project" value="UniProtKB-UniRule"/>
</dbReference>
<dbReference type="EMBL" id="JABBGA010000024">
    <property type="protein sequence ID" value="NML28285.1"/>
    <property type="molecule type" value="Genomic_DNA"/>
</dbReference>
<feature type="domain" description="SRP54-type proteins GTP-binding" evidence="16">
    <location>
        <begin position="304"/>
        <end position="495"/>
    </location>
</feature>
<evidence type="ECO:0000256" key="7">
    <source>
        <dbReference type="ARBA" id="ARBA00022795"/>
    </source>
</evidence>
<comment type="similarity">
    <text evidence="2">Belongs to the GTP-binding SRP family.</text>
</comment>
<dbReference type="FunFam" id="3.40.50.300:FF:000695">
    <property type="entry name" value="Flagellar biosynthesis regulator FlhF"/>
    <property type="match status" value="1"/>
</dbReference>
<keyword evidence="10" id="KW-0472">Membrane</keyword>
<dbReference type="GO" id="GO:0015031">
    <property type="term" value="P:protein transport"/>
    <property type="evidence" value="ECO:0007669"/>
    <property type="project" value="UniProtKB-KW"/>
</dbReference>
<evidence type="ECO:0000313" key="17">
    <source>
        <dbReference type="EMBL" id="NML28285.1"/>
    </source>
</evidence>
<dbReference type="RefSeq" id="WP_169147814.1">
    <property type="nucleotide sequence ID" value="NZ_JABBGA010000024.1"/>
</dbReference>
<feature type="compositionally biased region" description="Pro residues" evidence="14">
    <location>
        <begin position="185"/>
        <end position="196"/>
    </location>
</feature>
<evidence type="ECO:0000256" key="10">
    <source>
        <dbReference type="ARBA" id="ARBA00023136"/>
    </source>
</evidence>
<comment type="subcellular location">
    <subcellularLocation>
        <location evidence="1">Cell membrane</location>
        <topology evidence="1">Peripheral membrane protein</topology>
        <orientation evidence="1">Cytoplasmic side</orientation>
    </subcellularLocation>
</comment>
<keyword evidence="8" id="KW-0653">Protein transport</keyword>
<evidence type="ECO:0000256" key="8">
    <source>
        <dbReference type="ARBA" id="ARBA00022927"/>
    </source>
</evidence>
<dbReference type="Pfam" id="PF00448">
    <property type="entry name" value="SRP54"/>
    <property type="match status" value="1"/>
</dbReference>
<reference evidence="17 18" key="1">
    <citation type="submission" date="2020-04" db="EMBL/GenBank/DDBJ databases">
        <title>Zoogloea sp. G-4-1-14 isolated from soil.</title>
        <authorList>
            <person name="Dahal R.H."/>
        </authorList>
    </citation>
    <scope>NUCLEOTIDE SEQUENCE [LARGE SCALE GENOMIC DNA]</scope>
    <source>
        <strain evidence="17 18">G-4-1-14</strain>
    </source>
</reference>
<comment type="caution">
    <text evidence="17">The sequence shown here is derived from an EMBL/GenBank/DDBJ whole genome shotgun (WGS) entry which is preliminary data.</text>
</comment>
<evidence type="ECO:0000256" key="5">
    <source>
        <dbReference type="ARBA" id="ARBA00022475"/>
    </source>
</evidence>
<gene>
    <name evidence="17" type="primary">flhF</name>
    <name evidence="17" type="ORF">HHL15_21205</name>
</gene>
<dbReference type="InterPro" id="IPR027417">
    <property type="entry name" value="P-loop_NTPase"/>
</dbReference>
<evidence type="ECO:0000259" key="16">
    <source>
        <dbReference type="SMART" id="SM00962"/>
    </source>
</evidence>
<dbReference type="InterPro" id="IPR020006">
    <property type="entry name" value="FlhF"/>
</dbReference>
<evidence type="ECO:0000313" key="18">
    <source>
        <dbReference type="Proteomes" id="UP000580043"/>
    </source>
</evidence>
<evidence type="ECO:0000256" key="9">
    <source>
        <dbReference type="ARBA" id="ARBA00023134"/>
    </source>
</evidence>
<keyword evidence="6" id="KW-0547">Nucleotide-binding</keyword>
<feature type="compositionally biased region" description="Low complexity" evidence="14">
    <location>
        <begin position="118"/>
        <end position="135"/>
    </location>
</feature>
<feature type="domain" description="AAA+ ATPase" evidence="15">
    <location>
        <begin position="303"/>
        <end position="446"/>
    </location>
</feature>
<keyword evidence="7" id="KW-1005">Bacterial flagellum biogenesis</keyword>
<sequence length="529" mass="56170">MNVKRYFAKTAREALRMLKDDLGPDAVVLSNRAANGGVEILALPANDVAALQSAQRARNQAAAAAAAAATAAPARPAAPVPAPPLPKTAEEFFDDDFRVSLSRAAESRPRPAAPPAAQPAAPQAAPAQPQAARPAAPAPQRPADMQPFSPPRVELSREVFNAATSQVRRPSAEPAPRSPLRSDAPPAPREAPPRPRPTGVEEEARIRALESANSQMANELATIRGMIERQLAGFAWGEMGRSAPGRTRLIGDLLEAGFSAVLARELAESVPEDEAPEEAHRLLHEALDARFQAMASDADIIDRGGVFALVGPTGVGKTTTTAKLAARCVVRHGADKLALITTDSYRIGAHEQLRIYGRILGVPVFVVRDATDLRETLAGLRDKHMVLIDTMGMSQRDKMVAEQAAMLTGAGKVSRLLLLNATSRGDTLDDVIRAYAGDDLAGVVFTKMDEAMSLAPVLDVAIRHRVQVYYVANGQRVPEDLHLPNRDKLLTQALHELPASSPFRLESLEAGLLMASAGKAATNGLHGGA</sequence>
<name>A0A848GBP7_9RHOO</name>
<dbReference type="GO" id="GO:0005886">
    <property type="term" value="C:plasma membrane"/>
    <property type="evidence" value="ECO:0007669"/>
    <property type="project" value="UniProtKB-SubCell"/>
</dbReference>
<keyword evidence="11" id="KW-1006">Bacterial flagellum protein export</keyword>